<evidence type="ECO:0000313" key="3">
    <source>
        <dbReference type="EMBL" id="TXJ93928.1"/>
    </source>
</evidence>
<dbReference type="CDD" id="cd02440">
    <property type="entry name" value="AdoMet_MTases"/>
    <property type="match status" value="1"/>
</dbReference>
<comment type="caution">
    <text evidence="2">The sequence shown here is derived from an EMBL/GenBank/DDBJ whole genome shotgun (WGS) entry which is preliminary data.</text>
</comment>
<accession>A0A3A1NK61</accession>
<dbReference type="InterPro" id="IPR013216">
    <property type="entry name" value="Methyltransf_11"/>
</dbReference>
<dbReference type="GO" id="GO:0008757">
    <property type="term" value="F:S-adenosylmethionine-dependent methyltransferase activity"/>
    <property type="evidence" value="ECO:0007669"/>
    <property type="project" value="InterPro"/>
</dbReference>
<keyword evidence="5" id="KW-1185">Reference proteome</keyword>
<sequence>MKNERTIGNLLVHVIKRLYQKSNSEKDCHDDSKDRVFCPICGFSFPIFGSVGVKKRENALCPECHSLERHRLMYLYLAHLGLFENSGAVALLHFAPEKALYQIFSEAEHIEYHPCDISPKRFKYAKPVPIQKVDITAIPFENDTFDLIICNHVLEHIPDDKKAMDELYRVMKKGGHGYFQVPIDYNRIKTYEDFSLNKKWQRKIAFGQHDHVRHYAKDYKDKLAERGFKVHVDDYVTCFSKEEQFKLGLDPEEHIYFCEK</sequence>
<protein>
    <submittedName>
        <fullName evidence="2">Class I SAM-dependent methyltransferase</fullName>
    </submittedName>
</protein>
<gene>
    <name evidence="2" type="ORF">D2V05_11035</name>
    <name evidence="3" type="ORF">FQ017_10925</name>
</gene>
<dbReference type="EMBL" id="QXFI01000026">
    <property type="protein sequence ID" value="RIV44024.1"/>
    <property type="molecule type" value="Genomic_DNA"/>
</dbReference>
<keyword evidence="2" id="KW-0489">Methyltransferase</keyword>
<reference evidence="2 4" key="1">
    <citation type="submission" date="2018-08" db="EMBL/GenBank/DDBJ databases">
        <title>Proposal of Muricauda 72 sp.nov. and Muricauda NH166 sp.nov., isolated from seawater.</title>
        <authorList>
            <person name="Cheng H."/>
            <person name="Wu Y.-H."/>
            <person name="Guo L.-L."/>
            <person name="Xu X.-W."/>
        </authorList>
    </citation>
    <scope>NUCLEOTIDE SEQUENCE [LARGE SCALE GENOMIC DNA]</scope>
    <source>
        <strain evidence="2 4">72</strain>
    </source>
</reference>
<dbReference type="Proteomes" id="UP000266691">
    <property type="component" value="Unassembled WGS sequence"/>
</dbReference>
<keyword evidence="2" id="KW-0808">Transferase</keyword>
<dbReference type="EMBL" id="VNWK01000026">
    <property type="protein sequence ID" value="TXJ93928.1"/>
    <property type="molecule type" value="Genomic_DNA"/>
</dbReference>
<evidence type="ECO:0000313" key="5">
    <source>
        <dbReference type="Proteomes" id="UP000321621"/>
    </source>
</evidence>
<dbReference type="AlphaFoldDB" id="A0A3A1NK61"/>
<dbReference type="SUPFAM" id="SSF53335">
    <property type="entry name" value="S-adenosyl-L-methionine-dependent methyltransferases"/>
    <property type="match status" value="1"/>
</dbReference>
<evidence type="ECO:0000313" key="2">
    <source>
        <dbReference type="EMBL" id="RIV44024.1"/>
    </source>
</evidence>
<dbReference type="RefSeq" id="WP_119647695.1">
    <property type="nucleotide sequence ID" value="NZ_QXFI01000026.1"/>
</dbReference>
<dbReference type="Pfam" id="PF08241">
    <property type="entry name" value="Methyltransf_11"/>
    <property type="match status" value="1"/>
</dbReference>
<dbReference type="GO" id="GO:0032259">
    <property type="term" value="P:methylation"/>
    <property type="evidence" value="ECO:0007669"/>
    <property type="project" value="UniProtKB-KW"/>
</dbReference>
<proteinExistence type="predicted"/>
<dbReference type="PANTHER" id="PTHR43591">
    <property type="entry name" value="METHYLTRANSFERASE"/>
    <property type="match status" value="1"/>
</dbReference>
<evidence type="ECO:0000259" key="1">
    <source>
        <dbReference type="Pfam" id="PF08241"/>
    </source>
</evidence>
<evidence type="ECO:0000313" key="4">
    <source>
        <dbReference type="Proteomes" id="UP000266691"/>
    </source>
</evidence>
<reference evidence="3 5" key="2">
    <citation type="submission" date="2019-07" db="EMBL/GenBank/DDBJ databases">
        <title>Draft genome of two Muricauda strains isolated from deep sea.</title>
        <authorList>
            <person name="Sun C."/>
        </authorList>
    </citation>
    <scope>NUCLEOTIDE SEQUENCE [LARGE SCALE GENOMIC DNA]</scope>
    <source>
        <strain evidence="3 5">72</strain>
    </source>
</reference>
<organism evidence="2 4">
    <name type="scientific">Flagellimonas pelagia</name>
    <dbReference type="NCBI Taxonomy" id="2306998"/>
    <lineage>
        <taxon>Bacteria</taxon>
        <taxon>Pseudomonadati</taxon>
        <taxon>Bacteroidota</taxon>
        <taxon>Flavobacteriia</taxon>
        <taxon>Flavobacteriales</taxon>
        <taxon>Flavobacteriaceae</taxon>
        <taxon>Flagellimonas</taxon>
    </lineage>
</organism>
<dbReference type="OrthoDB" id="3896938at2"/>
<dbReference type="InterPro" id="IPR029063">
    <property type="entry name" value="SAM-dependent_MTases_sf"/>
</dbReference>
<name>A0A3A1NK61_9FLAO</name>
<feature type="domain" description="Methyltransferase type 11" evidence="1">
    <location>
        <begin position="110"/>
        <end position="178"/>
    </location>
</feature>
<dbReference type="Proteomes" id="UP000321621">
    <property type="component" value="Unassembled WGS sequence"/>
</dbReference>
<dbReference type="Gene3D" id="3.40.50.150">
    <property type="entry name" value="Vaccinia Virus protein VP39"/>
    <property type="match status" value="1"/>
</dbReference>